<organism evidence="6 7">
    <name type="scientific">Streptomyces heilongjiangensis</name>
    <dbReference type="NCBI Taxonomy" id="945052"/>
    <lineage>
        <taxon>Bacteria</taxon>
        <taxon>Bacillati</taxon>
        <taxon>Actinomycetota</taxon>
        <taxon>Actinomycetes</taxon>
        <taxon>Kitasatosporales</taxon>
        <taxon>Streptomycetaceae</taxon>
        <taxon>Streptomyces</taxon>
    </lineage>
</organism>
<dbReference type="Gene3D" id="3.40.50.1820">
    <property type="entry name" value="alpha/beta hydrolase"/>
    <property type="match status" value="1"/>
</dbReference>
<evidence type="ECO:0000256" key="4">
    <source>
        <dbReference type="ARBA" id="ARBA00023157"/>
    </source>
</evidence>
<dbReference type="PROSITE" id="PS51318">
    <property type="entry name" value="TAT"/>
    <property type="match status" value="1"/>
</dbReference>
<dbReference type="PANTHER" id="PTHR33630:SF9">
    <property type="entry name" value="CUTINASE 4"/>
    <property type="match status" value="1"/>
</dbReference>
<dbReference type="PANTHER" id="PTHR33630">
    <property type="entry name" value="CUTINASE RV1984C-RELATED-RELATED"/>
    <property type="match status" value="1"/>
</dbReference>
<dbReference type="SUPFAM" id="SSF53474">
    <property type="entry name" value="alpha/beta-Hydrolases"/>
    <property type="match status" value="1"/>
</dbReference>
<dbReference type="Proteomes" id="UP001596112">
    <property type="component" value="Unassembled WGS sequence"/>
</dbReference>
<dbReference type="InterPro" id="IPR000675">
    <property type="entry name" value="Cutinase/axe"/>
</dbReference>
<sequence length="218" mass="22241">MPVSKFWRRTSIAAAAVTAGAAALVLPSDASAAPCSDVEVVFARGTGERPGLGIVGAPLVEDIKRRLPGKTVGSHAVDYAANASQTSAGPGATAMTNHVTSVAANCTDTVFVLGGYSQGASVTDIAIGIPTNLGRGRTIPTALAPRIKAVVVYGNPLRLGRQTINSASSLYGPKAKEFCNTGDPVCANGFNFAAHLAYTRNGSVQQGGQFAADRINRA</sequence>
<comment type="similarity">
    <text evidence="1">Belongs to the cutinase family.</text>
</comment>
<keyword evidence="3" id="KW-0378">Hydrolase</keyword>
<dbReference type="Pfam" id="PF01083">
    <property type="entry name" value="Cutinase"/>
    <property type="match status" value="1"/>
</dbReference>
<feature type="signal peptide" evidence="5">
    <location>
        <begin position="1"/>
        <end position="32"/>
    </location>
</feature>
<keyword evidence="4" id="KW-1015">Disulfide bond</keyword>
<feature type="chain" id="PRO_5047421922" evidence="5">
    <location>
        <begin position="33"/>
        <end position="218"/>
    </location>
</feature>
<keyword evidence="2" id="KW-0719">Serine esterase</keyword>
<dbReference type="InterPro" id="IPR006311">
    <property type="entry name" value="TAT_signal"/>
</dbReference>
<evidence type="ECO:0000256" key="2">
    <source>
        <dbReference type="ARBA" id="ARBA00022487"/>
    </source>
</evidence>
<evidence type="ECO:0000313" key="6">
    <source>
        <dbReference type="EMBL" id="MFC5807486.1"/>
    </source>
</evidence>
<gene>
    <name evidence="6" type="ORF">ACFQGO_08180</name>
</gene>
<protein>
    <submittedName>
        <fullName evidence="6">Cutinase family protein</fullName>
    </submittedName>
</protein>
<dbReference type="InterPro" id="IPR029058">
    <property type="entry name" value="AB_hydrolase_fold"/>
</dbReference>
<keyword evidence="5" id="KW-0732">Signal</keyword>
<keyword evidence="7" id="KW-1185">Reference proteome</keyword>
<reference evidence="7" key="1">
    <citation type="journal article" date="2019" name="Int. J. Syst. Evol. Microbiol.">
        <title>The Global Catalogue of Microorganisms (GCM) 10K type strain sequencing project: providing services to taxonomists for standard genome sequencing and annotation.</title>
        <authorList>
            <consortium name="The Broad Institute Genomics Platform"/>
            <consortium name="The Broad Institute Genome Sequencing Center for Infectious Disease"/>
            <person name="Wu L."/>
            <person name="Ma J."/>
        </authorList>
    </citation>
    <scope>NUCLEOTIDE SEQUENCE [LARGE SCALE GENOMIC DNA]</scope>
    <source>
        <strain evidence="7">JCM 9918</strain>
    </source>
</reference>
<evidence type="ECO:0000256" key="5">
    <source>
        <dbReference type="SAM" id="SignalP"/>
    </source>
</evidence>
<dbReference type="EMBL" id="JBHSNZ010000004">
    <property type="protein sequence ID" value="MFC5807486.1"/>
    <property type="molecule type" value="Genomic_DNA"/>
</dbReference>
<proteinExistence type="inferred from homology"/>
<dbReference type="SMART" id="SM01110">
    <property type="entry name" value="Cutinase"/>
    <property type="match status" value="1"/>
</dbReference>
<name>A0ABW1B3M6_9ACTN</name>
<dbReference type="RefSeq" id="WP_272168869.1">
    <property type="nucleotide sequence ID" value="NZ_JAQOSL010000006.1"/>
</dbReference>
<evidence type="ECO:0000256" key="3">
    <source>
        <dbReference type="ARBA" id="ARBA00022801"/>
    </source>
</evidence>
<accession>A0ABW1B3M6</accession>
<comment type="caution">
    <text evidence="6">The sequence shown here is derived from an EMBL/GenBank/DDBJ whole genome shotgun (WGS) entry which is preliminary data.</text>
</comment>
<evidence type="ECO:0000313" key="7">
    <source>
        <dbReference type="Proteomes" id="UP001596112"/>
    </source>
</evidence>
<evidence type="ECO:0000256" key="1">
    <source>
        <dbReference type="ARBA" id="ARBA00007534"/>
    </source>
</evidence>